<gene>
    <name evidence="3" type="ORF">FLL46_24305</name>
</gene>
<protein>
    <recommendedName>
        <fullName evidence="5">Low-complexity protein</fullName>
    </recommendedName>
</protein>
<dbReference type="AlphaFoldDB" id="A0A545U0A6"/>
<evidence type="ECO:0000313" key="3">
    <source>
        <dbReference type="EMBL" id="TQV82896.1"/>
    </source>
</evidence>
<dbReference type="RefSeq" id="WP_142934613.1">
    <property type="nucleotide sequence ID" value="NZ_ML660171.1"/>
</dbReference>
<feature type="region of interest" description="Disordered" evidence="1">
    <location>
        <begin position="43"/>
        <end position="127"/>
    </location>
</feature>
<feature type="signal peptide" evidence="2">
    <location>
        <begin position="1"/>
        <end position="28"/>
    </location>
</feature>
<feature type="chain" id="PRO_5021930383" description="Low-complexity protein" evidence="2">
    <location>
        <begin position="29"/>
        <end position="127"/>
    </location>
</feature>
<dbReference type="OrthoDB" id="10015635at2"/>
<keyword evidence="2" id="KW-0732">Signal</keyword>
<reference evidence="3 4" key="1">
    <citation type="submission" date="2019-07" db="EMBL/GenBank/DDBJ databases">
        <title>Draft genome for Aliikangiella sp. M105.</title>
        <authorList>
            <person name="Wang G."/>
        </authorList>
    </citation>
    <scope>NUCLEOTIDE SEQUENCE [LARGE SCALE GENOMIC DNA]</scope>
    <source>
        <strain evidence="3 4">M105</strain>
    </source>
</reference>
<dbReference type="Proteomes" id="UP000315439">
    <property type="component" value="Unassembled WGS sequence"/>
</dbReference>
<dbReference type="EMBL" id="VIKS01000015">
    <property type="protein sequence ID" value="TQV82896.1"/>
    <property type="molecule type" value="Genomic_DNA"/>
</dbReference>
<organism evidence="3 4">
    <name type="scientific">Aliikangiella coralliicola</name>
    <dbReference type="NCBI Taxonomy" id="2592383"/>
    <lineage>
        <taxon>Bacteria</taxon>
        <taxon>Pseudomonadati</taxon>
        <taxon>Pseudomonadota</taxon>
        <taxon>Gammaproteobacteria</taxon>
        <taxon>Oceanospirillales</taxon>
        <taxon>Pleioneaceae</taxon>
        <taxon>Aliikangiella</taxon>
    </lineage>
</organism>
<feature type="compositionally biased region" description="Basic and acidic residues" evidence="1">
    <location>
        <begin position="63"/>
        <end position="92"/>
    </location>
</feature>
<evidence type="ECO:0008006" key="5">
    <source>
        <dbReference type="Google" id="ProtNLM"/>
    </source>
</evidence>
<proteinExistence type="predicted"/>
<accession>A0A545U0A6</accession>
<evidence type="ECO:0000256" key="2">
    <source>
        <dbReference type="SAM" id="SignalP"/>
    </source>
</evidence>
<name>A0A545U0A6_9GAMM</name>
<evidence type="ECO:0000256" key="1">
    <source>
        <dbReference type="SAM" id="MobiDB-lite"/>
    </source>
</evidence>
<keyword evidence="4" id="KW-1185">Reference proteome</keyword>
<sequence>MKKLSKIAALVGSILLATMYFGTASAEANPFAKADQVQTVAGDGKDAKCGEGKCGGDKKKKGEGKCGEGKCGGDKAKKKGEGKCGEGKCGGDKKKKKGKEKCGEGKCGDKKKKKGEGKCGEGKCGGK</sequence>
<comment type="caution">
    <text evidence="3">The sequence shown here is derived from an EMBL/GenBank/DDBJ whole genome shotgun (WGS) entry which is preliminary data.</text>
</comment>
<feature type="compositionally biased region" description="Basic and acidic residues" evidence="1">
    <location>
        <begin position="43"/>
        <end position="57"/>
    </location>
</feature>
<evidence type="ECO:0000313" key="4">
    <source>
        <dbReference type="Proteomes" id="UP000315439"/>
    </source>
</evidence>